<dbReference type="RefSeq" id="WP_089752171.1">
    <property type="nucleotide sequence ID" value="NZ_FOOG01000019.1"/>
</dbReference>
<dbReference type="EMBL" id="FOOG01000019">
    <property type="protein sequence ID" value="SFG02783.1"/>
    <property type="molecule type" value="Genomic_DNA"/>
</dbReference>
<reference evidence="8" key="1">
    <citation type="submission" date="2016-10" db="EMBL/GenBank/DDBJ databases">
        <authorList>
            <person name="Varghese N."/>
            <person name="Submissions S."/>
        </authorList>
    </citation>
    <scope>NUCLEOTIDE SEQUENCE [LARGE SCALE GENOMIC DNA]</scope>
    <source>
        <strain evidence="8">FP5</strain>
    </source>
</reference>
<dbReference type="AlphaFoldDB" id="A0A1I2NGP1"/>
<evidence type="ECO:0000256" key="5">
    <source>
        <dbReference type="SAM" id="MobiDB-lite"/>
    </source>
</evidence>
<dbReference type="GO" id="GO:0016874">
    <property type="term" value="F:ligase activity"/>
    <property type="evidence" value="ECO:0007669"/>
    <property type="project" value="UniProtKB-KW"/>
</dbReference>
<dbReference type="PANTHER" id="PTHR43585:SF2">
    <property type="entry name" value="ATP-GRASP ENZYME FSQD"/>
    <property type="match status" value="1"/>
</dbReference>
<evidence type="ECO:0000259" key="6">
    <source>
        <dbReference type="PROSITE" id="PS50975"/>
    </source>
</evidence>
<sequence>MPRLNQETNSFKFTNQNDRKRLNGRQMGPLRINHERPERGSKVALIGWSVPSIEAIQQMEKPYIVVSHEDFRPYAEQHNIPFFAWDFGKPRHYQEVYERSGDLFAELVDLDVGHTIPIFEETVEWSGALNARLRNDPNVFDHSILFRDKAMMKRRAHIGGLKVGVFEEVENKEEVKRFFRRVNQSLLKNHSQEPDPIHFKALNKAGAAGHRMIFSEEDIESKLTDESFPGLVESHLHGMEISCEVFIHKGEIKFLNITEYVLLGYSSMVPPSAALEHYRPLIVEEVEKLIQAFDIQYGMIHPEFFITDQEEVYFGEVAYRIPGGHIFELIQKVYKFNPFGAHLLCCDPHTSQEELEKYVPKEAEADGHAGSFLVYPRKKTVSRVQIPPEMESHPSFDKHTLYKPTITKFQDINEGYGNHWGTVFLHGNDSEEISQLLTDYVDYDFYI</sequence>
<dbReference type="GO" id="GO:0005524">
    <property type="term" value="F:ATP binding"/>
    <property type="evidence" value="ECO:0007669"/>
    <property type="project" value="UniProtKB-UniRule"/>
</dbReference>
<evidence type="ECO:0000256" key="1">
    <source>
        <dbReference type="ARBA" id="ARBA00022598"/>
    </source>
</evidence>
<proteinExistence type="predicted"/>
<dbReference type="GO" id="GO:0046872">
    <property type="term" value="F:metal ion binding"/>
    <property type="evidence" value="ECO:0007669"/>
    <property type="project" value="InterPro"/>
</dbReference>
<dbReference type="SUPFAM" id="SSF56059">
    <property type="entry name" value="Glutathione synthetase ATP-binding domain-like"/>
    <property type="match status" value="1"/>
</dbReference>
<dbReference type="PROSITE" id="PS50975">
    <property type="entry name" value="ATP_GRASP"/>
    <property type="match status" value="1"/>
</dbReference>
<keyword evidence="1" id="KW-0436">Ligase</keyword>
<feature type="compositionally biased region" description="Polar residues" evidence="5">
    <location>
        <begin position="1"/>
        <end position="16"/>
    </location>
</feature>
<evidence type="ECO:0000313" key="7">
    <source>
        <dbReference type="EMBL" id="SFG02783.1"/>
    </source>
</evidence>
<keyword evidence="8" id="KW-1185">Reference proteome</keyword>
<feature type="region of interest" description="Disordered" evidence="5">
    <location>
        <begin position="1"/>
        <end position="23"/>
    </location>
</feature>
<dbReference type="Gene3D" id="3.30.470.20">
    <property type="entry name" value="ATP-grasp fold, B domain"/>
    <property type="match status" value="1"/>
</dbReference>
<feature type="domain" description="ATP-grasp" evidence="6">
    <location>
        <begin position="153"/>
        <end position="347"/>
    </location>
</feature>
<evidence type="ECO:0000313" key="8">
    <source>
        <dbReference type="Proteomes" id="UP000198897"/>
    </source>
</evidence>
<keyword evidence="3 4" id="KW-0067">ATP-binding</keyword>
<gene>
    <name evidence="7" type="ORF">SAMN05216353_11936</name>
</gene>
<dbReference type="OrthoDB" id="2210549at2"/>
<dbReference type="Proteomes" id="UP000198897">
    <property type="component" value="Unassembled WGS sequence"/>
</dbReference>
<keyword evidence="2 4" id="KW-0547">Nucleotide-binding</keyword>
<name>A0A1I2NGP1_9BACI</name>
<dbReference type="InterPro" id="IPR052032">
    <property type="entry name" value="ATP-dep_AA_Ligase"/>
</dbReference>
<accession>A0A1I2NGP1</accession>
<evidence type="ECO:0000256" key="3">
    <source>
        <dbReference type="ARBA" id="ARBA00022840"/>
    </source>
</evidence>
<organism evidence="7 8">
    <name type="scientific">Halobacillus alkaliphilus</name>
    <dbReference type="NCBI Taxonomy" id="396056"/>
    <lineage>
        <taxon>Bacteria</taxon>
        <taxon>Bacillati</taxon>
        <taxon>Bacillota</taxon>
        <taxon>Bacilli</taxon>
        <taxon>Bacillales</taxon>
        <taxon>Bacillaceae</taxon>
        <taxon>Halobacillus</taxon>
    </lineage>
</organism>
<evidence type="ECO:0000256" key="4">
    <source>
        <dbReference type="PROSITE-ProRule" id="PRU00409"/>
    </source>
</evidence>
<dbReference type="PANTHER" id="PTHR43585">
    <property type="entry name" value="FUMIPYRROLE BIOSYNTHESIS PROTEIN C"/>
    <property type="match status" value="1"/>
</dbReference>
<evidence type="ECO:0000256" key="2">
    <source>
        <dbReference type="ARBA" id="ARBA00022741"/>
    </source>
</evidence>
<dbReference type="InterPro" id="IPR011761">
    <property type="entry name" value="ATP-grasp"/>
</dbReference>
<protein>
    <recommendedName>
        <fullName evidence="6">ATP-grasp domain-containing protein</fullName>
    </recommendedName>
</protein>